<dbReference type="EMBL" id="BK015570">
    <property type="protein sequence ID" value="DAE13799.1"/>
    <property type="molecule type" value="Genomic_DNA"/>
</dbReference>
<evidence type="ECO:0000259" key="3">
    <source>
        <dbReference type="Pfam" id="PF19417"/>
    </source>
</evidence>
<reference evidence="4" key="1">
    <citation type="journal article" date="2021" name="Proc. Natl. Acad. Sci. U.S.A.">
        <title>A Catalog of Tens of Thousands of Viruses from Human Metagenomes Reveals Hidden Associations with Chronic Diseases.</title>
        <authorList>
            <person name="Tisza M.J."/>
            <person name="Buck C.B."/>
        </authorList>
    </citation>
    <scope>NUCLEOTIDE SEQUENCE</scope>
    <source>
        <strain evidence="4">CtLNL10</strain>
    </source>
</reference>
<dbReference type="InterPro" id="IPR031845">
    <property type="entry name" value="RnlA_toxin_NRD"/>
</dbReference>
<dbReference type="GO" id="GO:0004521">
    <property type="term" value="F:RNA endonuclease activity"/>
    <property type="evidence" value="ECO:0007669"/>
    <property type="project" value="InterPro"/>
</dbReference>
<feature type="domain" description="Bacterial toxin RNase RnlA/LsoA DBD" evidence="2">
    <location>
        <begin position="205"/>
        <end position="324"/>
    </location>
</feature>
<evidence type="ECO:0000259" key="2">
    <source>
        <dbReference type="Pfam" id="PF19034"/>
    </source>
</evidence>
<dbReference type="Gene3D" id="3.30.160.690">
    <property type="entry name" value="Bacterial toxin RNase RnlA/LsoA, N repeated domain"/>
    <property type="match status" value="1"/>
</dbReference>
<evidence type="ECO:0000259" key="1">
    <source>
        <dbReference type="Pfam" id="PF15935"/>
    </source>
</evidence>
<dbReference type="Gene3D" id="3.30.310.240">
    <property type="entry name" value="Bacterial toxin RNase RnlA/LsoA, N-terminal domain"/>
    <property type="match status" value="1"/>
</dbReference>
<organism evidence="4">
    <name type="scientific">Siphoviridae sp. ctLNL10</name>
    <dbReference type="NCBI Taxonomy" id="2825453"/>
    <lineage>
        <taxon>Viruses</taxon>
        <taxon>Duplodnaviria</taxon>
        <taxon>Heunggongvirae</taxon>
        <taxon>Uroviricota</taxon>
        <taxon>Caudoviricetes</taxon>
    </lineage>
</organism>
<dbReference type="InterPro" id="IPR045837">
    <property type="entry name" value="RnlA_toxin_N"/>
</dbReference>
<feature type="domain" description="Bacterial toxin RNase RnlA/LsoA N-terminal repeated" evidence="1">
    <location>
        <begin position="106"/>
        <end position="171"/>
    </location>
</feature>
<dbReference type="Pfam" id="PF19417">
    <property type="entry name" value="RnlA_toxin_N"/>
    <property type="match status" value="1"/>
</dbReference>
<name>A0A8S5Q396_9CAUD</name>
<evidence type="ECO:0000313" key="4">
    <source>
        <dbReference type="EMBL" id="DAE13799.1"/>
    </source>
</evidence>
<proteinExistence type="predicted"/>
<dbReference type="Pfam" id="PF15935">
    <property type="entry name" value="RnlA_toxin"/>
    <property type="match status" value="1"/>
</dbReference>
<sequence length="365" mass="42176">MVKDNKYKGLSIDLNNIQGWANAFCSINDLQLISMDAQGNAQVKNYIFKVKDFTFGVDFFVSKGNRYTISYKRGTRQDVSQMFADFILERIGTVNVTDANKGFTIQIEHEDFEAFIDLLVDDDVQVQDKKEDSKEIVLRIKSMEYGDTITVHYYKNTHNLFIQGRRLQLFEKAVEILSGKCPLDEVVAAEIRYAKVAISPQEMLREMEDALEGAYSFISTTQKAIFASAFVFYRVDIDMPDYSMYIQAMCRGMEGYMLKLLAFNNVVNEDDNTLGYFFYNDEHNSHPLELQAQYASKIDNDNVTNEINKLYKWWHKNRHQYSHANERDDTTAIIKDRKIADAIFKEAVNLISSSYKNIVSAKKES</sequence>
<accession>A0A8S5Q396</accession>
<dbReference type="Gene3D" id="6.10.250.2650">
    <property type="match status" value="1"/>
</dbReference>
<dbReference type="Pfam" id="PF19034">
    <property type="entry name" value="RnlA-toxin_DBD"/>
    <property type="match status" value="1"/>
</dbReference>
<feature type="domain" description="Bacterial toxin RNase RnlA/LsoA N-terminal" evidence="3">
    <location>
        <begin position="7"/>
        <end position="87"/>
    </location>
</feature>
<dbReference type="InterPro" id="IPR043994">
    <property type="entry name" value="RnlA/LsoA-toxin_DBD"/>
</dbReference>
<protein>
    <submittedName>
        <fullName evidence="4">RNaseLS-like protein</fullName>
    </submittedName>
</protein>